<evidence type="ECO:0000313" key="1">
    <source>
        <dbReference type="EMBL" id="CAK9080695.1"/>
    </source>
</evidence>
<dbReference type="Proteomes" id="UP001642484">
    <property type="component" value="Unassembled WGS sequence"/>
</dbReference>
<name>A0ABP0PXF3_9DINO</name>
<organism evidence="1 2">
    <name type="scientific">Durusdinium trenchii</name>
    <dbReference type="NCBI Taxonomy" id="1381693"/>
    <lineage>
        <taxon>Eukaryota</taxon>
        <taxon>Sar</taxon>
        <taxon>Alveolata</taxon>
        <taxon>Dinophyceae</taxon>
        <taxon>Suessiales</taxon>
        <taxon>Symbiodiniaceae</taxon>
        <taxon>Durusdinium</taxon>
    </lineage>
</organism>
<comment type="caution">
    <text evidence="1">The sequence shown here is derived from an EMBL/GenBank/DDBJ whole genome shotgun (WGS) entry which is preliminary data.</text>
</comment>
<sequence length="127" mass="13744">MRASVGLGAAFERLDVAAPRAADISALKHVGSREYDSRLACPPKTCLTKKGRERESSVELAEDRGYPDGFNMQAEWPTVVCSPPKVLAAFCKAISLTQLSMVMPGFWAKPKAEVTTATVAMALVCRR</sequence>
<keyword evidence="2" id="KW-1185">Reference proteome</keyword>
<reference evidence="1 2" key="1">
    <citation type="submission" date="2024-02" db="EMBL/GenBank/DDBJ databases">
        <authorList>
            <person name="Chen Y."/>
            <person name="Shah S."/>
            <person name="Dougan E. K."/>
            <person name="Thang M."/>
            <person name="Chan C."/>
        </authorList>
    </citation>
    <scope>NUCLEOTIDE SEQUENCE [LARGE SCALE GENOMIC DNA]</scope>
</reference>
<protein>
    <submittedName>
        <fullName evidence="1">Uncharacterized protein</fullName>
    </submittedName>
</protein>
<evidence type="ECO:0000313" key="2">
    <source>
        <dbReference type="Proteomes" id="UP001642484"/>
    </source>
</evidence>
<gene>
    <name evidence="1" type="ORF">CCMP2556_LOCUS39583</name>
</gene>
<proteinExistence type="predicted"/>
<accession>A0ABP0PXF3</accession>
<dbReference type="EMBL" id="CAXAMN010023765">
    <property type="protein sequence ID" value="CAK9080695.1"/>
    <property type="molecule type" value="Genomic_DNA"/>
</dbReference>